<feature type="compositionally biased region" description="Basic residues" evidence="1">
    <location>
        <begin position="55"/>
        <end position="64"/>
    </location>
</feature>
<feature type="region of interest" description="Disordered" evidence="1">
    <location>
        <begin position="34"/>
        <end position="64"/>
    </location>
</feature>
<protein>
    <submittedName>
        <fullName evidence="2">Uncharacterized protein</fullName>
    </submittedName>
</protein>
<dbReference type="RefSeq" id="WP_190108480.1">
    <property type="nucleotide sequence ID" value="NZ_BMVB01000003.1"/>
</dbReference>
<sequence length="64" mass="6689">MAYGSGTNGSLRSELIDLSGVSLDELREVGGLPGALEALQGRPPRAGQHMESGSARRHQNTGSR</sequence>
<reference evidence="2" key="2">
    <citation type="submission" date="2020-09" db="EMBL/GenBank/DDBJ databases">
        <authorList>
            <person name="Sun Q."/>
            <person name="Ohkuma M."/>
        </authorList>
    </citation>
    <scope>NUCLEOTIDE SEQUENCE</scope>
    <source>
        <strain evidence="2">JCM 4633</strain>
    </source>
</reference>
<reference evidence="2" key="1">
    <citation type="journal article" date="2014" name="Int. J. Syst. Evol. Microbiol.">
        <title>Complete genome sequence of Corynebacterium casei LMG S-19264T (=DSM 44701T), isolated from a smear-ripened cheese.</title>
        <authorList>
            <consortium name="US DOE Joint Genome Institute (JGI-PGF)"/>
            <person name="Walter F."/>
            <person name="Albersmeier A."/>
            <person name="Kalinowski J."/>
            <person name="Ruckert C."/>
        </authorList>
    </citation>
    <scope>NUCLEOTIDE SEQUENCE</scope>
    <source>
        <strain evidence="2">JCM 4633</strain>
    </source>
</reference>
<dbReference type="EMBL" id="BMVB01000003">
    <property type="protein sequence ID" value="GHC39023.1"/>
    <property type="molecule type" value="Genomic_DNA"/>
</dbReference>
<dbReference type="Proteomes" id="UP000646244">
    <property type="component" value="Unassembled WGS sequence"/>
</dbReference>
<proteinExistence type="predicted"/>
<comment type="caution">
    <text evidence="2">The sequence shown here is derived from an EMBL/GenBank/DDBJ whole genome shotgun (WGS) entry which is preliminary data.</text>
</comment>
<name>A0A918TAD1_STRCJ</name>
<evidence type="ECO:0000256" key="1">
    <source>
        <dbReference type="SAM" id="MobiDB-lite"/>
    </source>
</evidence>
<evidence type="ECO:0000313" key="3">
    <source>
        <dbReference type="Proteomes" id="UP000646244"/>
    </source>
</evidence>
<gene>
    <name evidence="2" type="ORF">GCM10010507_10870</name>
</gene>
<organism evidence="2 3">
    <name type="scientific">Streptomyces cinnamoneus</name>
    <name type="common">Streptoverticillium cinnamoneum</name>
    <dbReference type="NCBI Taxonomy" id="53446"/>
    <lineage>
        <taxon>Bacteria</taxon>
        <taxon>Bacillati</taxon>
        <taxon>Actinomycetota</taxon>
        <taxon>Actinomycetes</taxon>
        <taxon>Kitasatosporales</taxon>
        <taxon>Streptomycetaceae</taxon>
        <taxon>Streptomyces</taxon>
        <taxon>Streptomyces cinnamoneus group</taxon>
    </lineage>
</organism>
<dbReference type="AlphaFoldDB" id="A0A918TAD1"/>
<accession>A0A918TAD1</accession>
<evidence type="ECO:0000313" key="2">
    <source>
        <dbReference type="EMBL" id="GHC39023.1"/>
    </source>
</evidence>